<keyword evidence="4" id="KW-1185">Reference proteome</keyword>
<dbReference type="EMBL" id="JACVHF010000011">
    <property type="protein sequence ID" value="MBC9785171.1"/>
    <property type="molecule type" value="Genomic_DNA"/>
</dbReference>
<dbReference type="RefSeq" id="WP_188040665.1">
    <property type="nucleotide sequence ID" value="NZ_JACVHF010000011.1"/>
</dbReference>
<reference evidence="3 4" key="1">
    <citation type="submission" date="2020-07" db="EMBL/GenBank/DDBJ databases">
        <title>Draft whole-genome sequence of Heliobacterium chlorum DSM 3682, type strain.</title>
        <authorList>
            <person name="Kyndt J.A."/>
            <person name="Meyer T.E."/>
            <person name="Imhoff J.F."/>
        </authorList>
    </citation>
    <scope>NUCLEOTIDE SEQUENCE [LARGE SCALE GENOMIC DNA]</scope>
    <source>
        <strain evidence="3 4">DSM 3682</strain>
    </source>
</reference>
<comment type="caution">
    <text evidence="3">The sequence shown here is derived from an EMBL/GenBank/DDBJ whole genome shotgun (WGS) entry which is preliminary data.</text>
</comment>
<organism evidence="3 4">
    <name type="scientific">Heliobacterium chlorum</name>
    <dbReference type="NCBI Taxonomy" id="2698"/>
    <lineage>
        <taxon>Bacteria</taxon>
        <taxon>Bacillati</taxon>
        <taxon>Bacillota</taxon>
        <taxon>Clostridia</taxon>
        <taxon>Eubacteriales</taxon>
        <taxon>Heliobacteriaceae</taxon>
        <taxon>Heliobacterium</taxon>
    </lineage>
</organism>
<feature type="chain" id="PRO_5046033194" evidence="2">
    <location>
        <begin position="28"/>
        <end position="269"/>
    </location>
</feature>
<protein>
    <submittedName>
        <fullName evidence="3">DUF2680 domain-containing protein</fullName>
    </submittedName>
</protein>
<proteinExistence type="predicted"/>
<accession>A0ABR7T680</accession>
<evidence type="ECO:0000256" key="2">
    <source>
        <dbReference type="SAM" id="SignalP"/>
    </source>
</evidence>
<evidence type="ECO:0000313" key="4">
    <source>
        <dbReference type="Proteomes" id="UP000617402"/>
    </source>
</evidence>
<gene>
    <name evidence="3" type="ORF">H1S01_11690</name>
</gene>
<keyword evidence="2" id="KW-0732">Signal</keyword>
<dbReference type="Proteomes" id="UP000617402">
    <property type="component" value="Unassembled WGS sequence"/>
</dbReference>
<feature type="signal peptide" evidence="2">
    <location>
        <begin position="1"/>
        <end position="27"/>
    </location>
</feature>
<sequence>MSKKWTKGMVSVGLIGALFCGGIVAYAATDTTTSSNGQGTSFSHHFGFKGEKGNFAGRGHGAFQGGPFEKHLEDLATIFSMDKDALKTELQSGKTMLEIAQAKGISKDDLIAKMVTDAENRIDKAVKDGKVTSDKATQMKANLKDRITAAVERKADPSKANGKRGMIGNHFQKVTEILNMQPNELKDEMKAGKSLAEIAQSQGIAPEDLKAKMIEAAKQNIDSLVQQGKMTQEKADQVKQGLEKRIDGMINHKPGMHEGTKTQLAQPVQ</sequence>
<dbReference type="Pfam" id="PF10925">
    <property type="entry name" value="DUF2680"/>
    <property type="match status" value="1"/>
</dbReference>
<evidence type="ECO:0000313" key="3">
    <source>
        <dbReference type="EMBL" id="MBC9785171.1"/>
    </source>
</evidence>
<dbReference type="InterPro" id="IPR024485">
    <property type="entry name" value="DUF2680"/>
</dbReference>
<feature type="region of interest" description="Disordered" evidence="1">
    <location>
        <begin position="250"/>
        <end position="269"/>
    </location>
</feature>
<evidence type="ECO:0000256" key="1">
    <source>
        <dbReference type="SAM" id="MobiDB-lite"/>
    </source>
</evidence>
<name>A0ABR7T680_HELCL</name>